<feature type="region of interest" description="Disordered" evidence="1">
    <location>
        <begin position="76"/>
        <end position="115"/>
    </location>
</feature>
<name>A0ABC8QQS9_9AQUA</name>
<feature type="compositionally biased region" description="Low complexity" evidence="1">
    <location>
        <begin position="86"/>
        <end position="106"/>
    </location>
</feature>
<dbReference type="Proteomes" id="UP001642360">
    <property type="component" value="Unassembled WGS sequence"/>
</dbReference>
<evidence type="ECO:0000256" key="1">
    <source>
        <dbReference type="SAM" id="MobiDB-lite"/>
    </source>
</evidence>
<feature type="compositionally biased region" description="Polar residues" evidence="1">
    <location>
        <begin position="76"/>
        <end position="85"/>
    </location>
</feature>
<accession>A0ABC8QQS9</accession>
<dbReference type="Pfam" id="PF07939">
    <property type="entry name" value="DUF1685"/>
    <property type="match status" value="1"/>
</dbReference>
<dbReference type="PANTHER" id="PTHR31865:SF3">
    <property type="entry name" value="PHOSPHODIESTERASE EPSILON-1, PUTATIVE (DUF1685)-RELATED"/>
    <property type="match status" value="1"/>
</dbReference>
<dbReference type="AlphaFoldDB" id="A0ABC8QQS9"/>
<comment type="caution">
    <text evidence="2">The sequence shown here is derived from an EMBL/GenBank/DDBJ whole genome shotgun (WGS) entry which is preliminary data.</text>
</comment>
<protein>
    <submittedName>
        <fullName evidence="2">Uncharacterized protein</fullName>
    </submittedName>
</protein>
<proteinExistence type="predicted"/>
<dbReference type="EMBL" id="CAUOFW020000214">
    <property type="protein sequence ID" value="CAK9133832.1"/>
    <property type="molecule type" value="Genomic_DNA"/>
</dbReference>
<gene>
    <name evidence="2" type="ORF">ILEXP_LOCUS756</name>
</gene>
<organism evidence="2 3">
    <name type="scientific">Ilex paraguariensis</name>
    <name type="common">yerba mate</name>
    <dbReference type="NCBI Taxonomy" id="185542"/>
    <lineage>
        <taxon>Eukaryota</taxon>
        <taxon>Viridiplantae</taxon>
        <taxon>Streptophyta</taxon>
        <taxon>Embryophyta</taxon>
        <taxon>Tracheophyta</taxon>
        <taxon>Spermatophyta</taxon>
        <taxon>Magnoliopsida</taxon>
        <taxon>eudicotyledons</taxon>
        <taxon>Gunneridae</taxon>
        <taxon>Pentapetalae</taxon>
        <taxon>asterids</taxon>
        <taxon>campanulids</taxon>
        <taxon>Aquifoliales</taxon>
        <taxon>Aquifoliaceae</taxon>
        <taxon>Ilex</taxon>
    </lineage>
</organism>
<keyword evidence="3" id="KW-1185">Reference proteome</keyword>
<reference evidence="2 3" key="1">
    <citation type="submission" date="2024-02" db="EMBL/GenBank/DDBJ databases">
        <authorList>
            <person name="Vignale AGUSTIN F."/>
            <person name="Sosa J E."/>
            <person name="Modenutti C."/>
        </authorList>
    </citation>
    <scope>NUCLEOTIDE SEQUENCE [LARGE SCALE GENOMIC DNA]</scope>
</reference>
<evidence type="ECO:0000313" key="3">
    <source>
        <dbReference type="Proteomes" id="UP001642360"/>
    </source>
</evidence>
<evidence type="ECO:0000313" key="2">
    <source>
        <dbReference type="EMBL" id="CAK9133832.1"/>
    </source>
</evidence>
<sequence length="115" mass="12859">MCETRRDIAWEKRCPQIFRQEQTKNGSNDGNDLTDEDLNELKGCIELGFGFNEEEGQRLCNTLPVLDQYFRVKRQLSTSSVSTPDSRGSSTSLGGRSSSFESPISDDSWKVCSPG</sequence>
<dbReference type="PANTHER" id="PTHR31865">
    <property type="entry name" value="OSJNBA0071G03.3 PROTEIN"/>
    <property type="match status" value="1"/>
</dbReference>
<dbReference type="InterPro" id="IPR012881">
    <property type="entry name" value="DUF1685"/>
</dbReference>